<dbReference type="EMBL" id="ATLV01014238">
    <property type="status" value="NOT_ANNOTATED_CDS"/>
    <property type="molecule type" value="Genomic_DNA"/>
</dbReference>
<keyword evidence="3" id="KW-1185">Reference proteome</keyword>
<dbReference type="EnsemblMetazoa" id="ASIC005833-RA">
    <property type="protein sequence ID" value="ASIC005833-PA"/>
    <property type="gene ID" value="ASIC005833"/>
</dbReference>
<evidence type="ECO:0000313" key="3">
    <source>
        <dbReference type="Proteomes" id="UP000030765"/>
    </source>
</evidence>
<dbReference type="Proteomes" id="UP000030765">
    <property type="component" value="Unassembled WGS sequence"/>
</dbReference>
<proteinExistence type="predicted"/>
<organism evidence="1">
    <name type="scientific">Anopheles sinensis</name>
    <name type="common">Mosquito</name>
    <dbReference type="NCBI Taxonomy" id="74873"/>
    <lineage>
        <taxon>Eukaryota</taxon>
        <taxon>Metazoa</taxon>
        <taxon>Ecdysozoa</taxon>
        <taxon>Arthropoda</taxon>
        <taxon>Hexapoda</taxon>
        <taxon>Insecta</taxon>
        <taxon>Pterygota</taxon>
        <taxon>Neoptera</taxon>
        <taxon>Endopterygota</taxon>
        <taxon>Diptera</taxon>
        <taxon>Nematocera</taxon>
        <taxon>Culicoidea</taxon>
        <taxon>Culicidae</taxon>
        <taxon>Anophelinae</taxon>
        <taxon>Anopheles</taxon>
    </lineage>
</organism>
<name>A0A084VKR1_ANOSI</name>
<dbReference type="AlphaFoldDB" id="A0A084VKR1"/>
<reference evidence="1 3" key="1">
    <citation type="journal article" date="2014" name="BMC Genomics">
        <title>Genome sequence of Anopheles sinensis provides insight into genetics basis of mosquito competence for malaria parasites.</title>
        <authorList>
            <person name="Zhou D."/>
            <person name="Zhang D."/>
            <person name="Ding G."/>
            <person name="Shi L."/>
            <person name="Hou Q."/>
            <person name="Ye Y."/>
            <person name="Xu Y."/>
            <person name="Zhou H."/>
            <person name="Xiong C."/>
            <person name="Li S."/>
            <person name="Yu J."/>
            <person name="Hong S."/>
            <person name="Yu X."/>
            <person name="Zou P."/>
            <person name="Chen C."/>
            <person name="Chang X."/>
            <person name="Wang W."/>
            <person name="Lv Y."/>
            <person name="Sun Y."/>
            <person name="Ma L."/>
            <person name="Shen B."/>
            <person name="Zhu C."/>
        </authorList>
    </citation>
    <scope>NUCLEOTIDE SEQUENCE [LARGE SCALE GENOMIC DNA]</scope>
</reference>
<accession>A0A084VKR1</accession>
<dbReference type="EMBL" id="KE524948">
    <property type="protein sequence ID" value="KFB38555.1"/>
    <property type="molecule type" value="Genomic_DNA"/>
</dbReference>
<gene>
    <name evidence="1" type="ORF">ZHAS_00005833</name>
</gene>
<dbReference type="VEuPathDB" id="VectorBase:ASIC005833"/>
<evidence type="ECO:0000313" key="1">
    <source>
        <dbReference type="EMBL" id="KFB38555.1"/>
    </source>
</evidence>
<sequence length="67" mass="7404">MYSSLHLVRFGENENSKIVGARFYDGAALHFGTPNFETEAKPQTEERIDEVLGFPVSKSTPVSSAKD</sequence>
<reference evidence="2" key="2">
    <citation type="submission" date="2020-05" db="UniProtKB">
        <authorList>
            <consortium name="EnsemblMetazoa"/>
        </authorList>
    </citation>
    <scope>IDENTIFICATION</scope>
</reference>
<evidence type="ECO:0000313" key="2">
    <source>
        <dbReference type="EnsemblMetazoa" id="ASIC005833-PA"/>
    </source>
</evidence>
<protein>
    <submittedName>
        <fullName evidence="1 2">Signal peptidase I</fullName>
    </submittedName>
</protein>